<organism evidence="1 2">
    <name type="scientific">Brassica campestris</name>
    <name type="common">Field mustard</name>
    <dbReference type="NCBI Taxonomy" id="3711"/>
    <lineage>
        <taxon>Eukaryota</taxon>
        <taxon>Viridiplantae</taxon>
        <taxon>Streptophyta</taxon>
        <taxon>Embryophyta</taxon>
        <taxon>Tracheophyta</taxon>
        <taxon>Spermatophyta</taxon>
        <taxon>Magnoliopsida</taxon>
        <taxon>eudicotyledons</taxon>
        <taxon>Gunneridae</taxon>
        <taxon>Pentapetalae</taxon>
        <taxon>rosids</taxon>
        <taxon>malvids</taxon>
        <taxon>Brassicales</taxon>
        <taxon>Brassicaceae</taxon>
        <taxon>Brassiceae</taxon>
        <taxon>Brassica</taxon>
    </lineage>
</organism>
<gene>
    <name evidence="1" type="ORF">BRAPAZ1V2_A09P55410.2</name>
</gene>
<evidence type="ECO:0000313" key="2">
    <source>
        <dbReference type="Proteomes" id="UP000694005"/>
    </source>
</evidence>
<sequence>MSSSCGYADELKINLKSSRTMINNVEFPHELSSRTLFASGDSSLTLVSANEKVIYVYALKNILSDPKWVPVKQIRVTHKNGVNWYVEAYNGKCLVLRT</sequence>
<dbReference type="Gramene" id="A09p55410.2_BraZ1">
    <property type="protein sequence ID" value="A09p55410.2_BraZ1.CDS"/>
    <property type="gene ID" value="A09g55410.2_BraZ1"/>
</dbReference>
<reference evidence="1 2" key="1">
    <citation type="submission" date="2021-07" db="EMBL/GenBank/DDBJ databases">
        <authorList>
            <consortium name="Genoscope - CEA"/>
            <person name="William W."/>
        </authorList>
    </citation>
    <scope>NUCLEOTIDE SEQUENCE [LARGE SCALE GENOMIC DNA]</scope>
</reference>
<accession>A0A8D9CZ70</accession>
<dbReference type="EMBL" id="LS974625">
    <property type="protein sequence ID" value="CAG7865074.1"/>
    <property type="molecule type" value="Genomic_DNA"/>
</dbReference>
<proteinExistence type="predicted"/>
<dbReference type="Proteomes" id="UP000694005">
    <property type="component" value="Chromosome A09"/>
</dbReference>
<evidence type="ECO:0000313" key="1">
    <source>
        <dbReference type="EMBL" id="CAG7865074.1"/>
    </source>
</evidence>
<dbReference type="AlphaFoldDB" id="A0A8D9CZ70"/>
<name>A0A8D9CZ70_BRACM</name>
<protein>
    <submittedName>
        <fullName evidence="1">Uncharacterized protein</fullName>
    </submittedName>
</protein>